<keyword evidence="3 5" id="KW-0745">Spermidine biosynthesis</keyword>
<dbReference type="GO" id="GO:0004766">
    <property type="term" value="F:spermidine synthase activity"/>
    <property type="evidence" value="ECO:0007669"/>
    <property type="project" value="UniProtKB-UniRule"/>
</dbReference>
<dbReference type="AlphaFoldDB" id="A0A259U4H1"/>
<dbReference type="CDD" id="cd02440">
    <property type="entry name" value="AdoMet_MTases"/>
    <property type="match status" value="1"/>
</dbReference>
<dbReference type="GO" id="GO:0008295">
    <property type="term" value="P:spermidine biosynthetic process"/>
    <property type="evidence" value="ECO:0007669"/>
    <property type="project" value="UniProtKB-UniRule"/>
</dbReference>
<feature type="transmembrane region" description="Helical" evidence="5">
    <location>
        <begin position="53"/>
        <end position="72"/>
    </location>
</feature>
<comment type="caution">
    <text evidence="5">Lacks conserved residue(s) required for the propagation of feature annotation.</text>
</comment>
<keyword evidence="9" id="KW-1185">Reference proteome</keyword>
<evidence type="ECO:0000256" key="1">
    <source>
        <dbReference type="ARBA" id="ARBA00007867"/>
    </source>
</evidence>
<feature type="transmembrane region" description="Helical" evidence="5">
    <location>
        <begin position="178"/>
        <end position="200"/>
    </location>
</feature>
<dbReference type="GO" id="GO:0010487">
    <property type="term" value="F:thermospermine synthase activity"/>
    <property type="evidence" value="ECO:0007669"/>
    <property type="project" value="UniProtKB-ARBA"/>
</dbReference>
<feature type="domain" description="PABS" evidence="7">
    <location>
        <begin position="231"/>
        <end position="462"/>
    </location>
</feature>
<feature type="transmembrane region" description="Helical" evidence="5">
    <location>
        <begin position="212"/>
        <end position="235"/>
    </location>
</feature>
<feature type="transmembrane region" description="Helical" evidence="5">
    <location>
        <begin position="111"/>
        <end position="130"/>
    </location>
</feature>
<evidence type="ECO:0000313" key="9">
    <source>
        <dbReference type="Proteomes" id="UP000216446"/>
    </source>
</evidence>
<dbReference type="Gene3D" id="3.40.50.150">
    <property type="entry name" value="Vaccinia Virus protein VP39"/>
    <property type="match status" value="1"/>
</dbReference>
<dbReference type="FunFam" id="3.40.50.150:FF:000088">
    <property type="entry name" value="Polyamine aminopropyltransferase"/>
    <property type="match status" value="1"/>
</dbReference>
<dbReference type="HAMAP" id="MF_00198">
    <property type="entry name" value="Spermidine_synth"/>
    <property type="match status" value="1"/>
</dbReference>
<dbReference type="Proteomes" id="UP000216446">
    <property type="component" value="Unassembled WGS sequence"/>
</dbReference>
<proteinExistence type="inferred from homology"/>
<dbReference type="InterPro" id="IPR029063">
    <property type="entry name" value="SAM-dependent_MTases_sf"/>
</dbReference>
<keyword evidence="5" id="KW-1133">Transmembrane helix</keyword>
<dbReference type="InterPro" id="IPR001045">
    <property type="entry name" value="Spermi_synthase"/>
</dbReference>
<sequence length="530" mass="57321">MPSVAVAPEAERELTDRQVRVLLTSVLVVATCGLLYELIVGTLSSYLLGNSTLHFSLTIGGFMTAMGVGSLVSRRIHGDPLVWFVGVELAIGVAGGCSAAALYWAYSYAPLAYHAVMAGAVLVIGVLVGLEIPLVARVLDMAGRQRRDTVANVLAVDYLGALLAALAFPLVLLPTLGVLRTAFVTGAINLGVVVACLWAFRKMLRRQRSYRPLALATLALGLPLAAGAVGAGWLADVFEAKLYRAPILFTEQSPYQRLVVTRSRQGDTRLFLDGALQFATSDEYRYHEALVHPAMALAARRQRVLILGGGDGLATREVLKWPGVESVTLVDLDPAVTDLAQRHAAILEANQGALSDPRVEIINADAYRFIEDSPLAFDVVLVDLPDPNHESLAKLYSRPFYELLRQRLGAGAMVSVQSTSPYFAPEAFWSIVATAEAADLHPLPYHIYVPSFGDWGFFLGSTHAVNPERFAARLAPLASAAEPLRFLTPEAFAAAQTFAPDLTRPAGVEVNTLDDPVLLDYYQKGWARWQ</sequence>
<feature type="binding site" evidence="5">
    <location>
        <position position="331"/>
    </location>
    <ligand>
        <name>S-methyl-5'-thioadenosine</name>
        <dbReference type="ChEBI" id="CHEBI:17509"/>
    </ligand>
</feature>
<keyword evidence="5" id="KW-0812">Transmembrane</keyword>
<dbReference type="SUPFAM" id="SSF103473">
    <property type="entry name" value="MFS general substrate transporter"/>
    <property type="match status" value="1"/>
</dbReference>
<reference evidence="8 9" key="1">
    <citation type="submission" date="2016-11" db="EMBL/GenBank/DDBJ databases">
        <title>Study of marine rhodopsin-containing bacteria.</title>
        <authorList>
            <person name="Yoshizawa S."/>
            <person name="Kumagai Y."/>
            <person name="Kogure K."/>
        </authorList>
    </citation>
    <scope>NUCLEOTIDE SEQUENCE [LARGE SCALE GENOMIC DNA]</scope>
    <source>
        <strain evidence="8 9">SG-29</strain>
    </source>
</reference>
<comment type="catalytic activity">
    <reaction evidence="5">
        <text>S-adenosyl 3-(methylsulfanyl)propylamine + putrescine = S-methyl-5'-thioadenosine + spermidine + H(+)</text>
        <dbReference type="Rhea" id="RHEA:12721"/>
        <dbReference type="ChEBI" id="CHEBI:15378"/>
        <dbReference type="ChEBI" id="CHEBI:17509"/>
        <dbReference type="ChEBI" id="CHEBI:57443"/>
        <dbReference type="ChEBI" id="CHEBI:57834"/>
        <dbReference type="ChEBI" id="CHEBI:326268"/>
        <dbReference type="EC" id="2.5.1.16"/>
    </reaction>
</comment>
<name>A0A259U4H1_9BACT</name>
<feature type="transmembrane region" description="Helical" evidence="5">
    <location>
        <begin position="81"/>
        <end position="105"/>
    </location>
</feature>
<dbReference type="UniPathway" id="UPA00248">
    <property type="reaction ID" value="UER00314"/>
</dbReference>
<protein>
    <recommendedName>
        <fullName evidence="5">Polyamine aminopropyltransferase</fullName>
    </recommendedName>
    <alternativeName>
        <fullName evidence="5">Putrescine aminopropyltransferase</fullName>
        <shortName evidence="5">PAPT</shortName>
    </alternativeName>
    <alternativeName>
        <fullName evidence="5">Spermidine synthase</fullName>
        <shortName evidence="5">SPDS</shortName>
        <shortName evidence="5">SPDSY</shortName>
        <ecNumber evidence="5">2.5.1.16</ecNumber>
    </alternativeName>
</protein>
<comment type="function">
    <text evidence="5">Catalyzes the irreversible transfer of a propylamine group from the amino donor S-adenosylmethioninamine (decarboxy-AdoMet) to putrescine (1,4-diaminobutane) to yield spermidine.</text>
</comment>
<evidence type="ECO:0000256" key="4">
    <source>
        <dbReference type="ARBA" id="ARBA00023115"/>
    </source>
</evidence>
<dbReference type="PROSITE" id="PS51006">
    <property type="entry name" value="PABS_2"/>
    <property type="match status" value="1"/>
</dbReference>
<dbReference type="EMBL" id="MQWB01000001">
    <property type="protein sequence ID" value="OZC04738.1"/>
    <property type="molecule type" value="Genomic_DNA"/>
</dbReference>
<evidence type="ECO:0000256" key="3">
    <source>
        <dbReference type="ARBA" id="ARBA00023066"/>
    </source>
</evidence>
<evidence type="ECO:0000256" key="2">
    <source>
        <dbReference type="ARBA" id="ARBA00022679"/>
    </source>
</evidence>
<dbReference type="PANTHER" id="PTHR43317">
    <property type="entry name" value="THERMOSPERMINE SYNTHASE ACAULIS5"/>
    <property type="match status" value="1"/>
</dbReference>
<dbReference type="InterPro" id="IPR030374">
    <property type="entry name" value="PABS"/>
</dbReference>
<organism evidence="8 9">
    <name type="scientific">Rubricoccus marinus</name>
    <dbReference type="NCBI Taxonomy" id="716817"/>
    <lineage>
        <taxon>Bacteria</taxon>
        <taxon>Pseudomonadati</taxon>
        <taxon>Rhodothermota</taxon>
        <taxon>Rhodothermia</taxon>
        <taxon>Rhodothermales</taxon>
        <taxon>Rubricoccaceae</taxon>
        <taxon>Rubricoccus</taxon>
    </lineage>
</organism>
<comment type="subunit">
    <text evidence="5">Homodimer or homotetramer.</text>
</comment>
<dbReference type="EC" id="2.5.1.16" evidence="5"/>
<gene>
    <name evidence="5" type="primary">speE</name>
    <name evidence="8" type="ORF">BSZ36_13595</name>
</gene>
<accession>A0A259U4H1</accession>
<dbReference type="NCBIfam" id="NF002956">
    <property type="entry name" value="PRK03612.1"/>
    <property type="match status" value="1"/>
</dbReference>
<comment type="pathway">
    <text evidence="5">Amine and polyamine biosynthesis; spermidine biosynthesis; spermidine from putrescine: step 1/1.</text>
</comment>
<evidence type="ECO:0000313" key="8">
    <source>
        <dbReference type="EMBL" id="OZC04738.1"/>
    </source>
</evidence>
<feature type="binding site" evidence="5">
    <location>
        <position position="256"/>
    </location>
    <ligand>
        <name>S-methyl-5'-thioadenosine</name>
        <dbReference type="ChEBI" id="CHEBI:17509"/>
    </ligand>
</feature>
<comment type="caution">
    <text evidence="8">The sequence shown here is derived from an EMBL/GenBank/DDBJ whole genome shotgun (WGS) entry which is preliminary data.</text>
</comment>
<keyword evidence="5" id="KW-0472">Membrane</keyword>
<dbReference type="InParanoid" id="A0A259U4H1"/>
<feature type="binding site" evidence="5">
    <location>
        <position position="287"/>
    </location>
    <ligand>
        <name>spermidine</name>
        <dbReference type="ChEBI" id="CHEBI:57834"/>
    </ligand>
</feature>
<feature type="transmembrane region" description="Helical" evidence="5">
    <location>
        <begin position="21"/>
        <end position="47"/>
    </location>
</feature>
<evidence type="ECO:0000256" key="5">
    <source>
        <dbReference type="HAMAP-Rule" id="MF_00198"/>
    </source>
</evidence>
<keyword evidence="2 5" id="KW-0808">Transferase</keyword>
<feature type="binding site" evidence="5">
    <location>
        <position position="311"/>
    </location>
    <ligand>
        <name>spermidine</name>
        <dbReference type="ChEBI" id="CHEBI:57834"/>
    </ligand>
</feature>
<comment type="similarity">
    <text evidence="1 5">Belongs to the spermidine/spermine synthase family.</text>
</comment>
<comment type="subcellular location">
    <subcellularLocation>
        <location evidence="5">Cell membrane</location>
        <topology evidence="5">Multi-pass membrane protein</topology>
    </subcellularLocation>
</comment>
<dbReference type="GO" id="GO:0005886">
    <property type="term" value="C:plasma membrane"/>
    <property type="evidence" value="ECO:0007669"/>
    <property type="project" value="UniProtKB-SubCell"/>
</dbReference>
<dbReference type="SUPFAM" id="SSF53335">
    <property type="entry name" value="S-adenosyl-L-methionine-dependent methyltransferases"/>
    <property type="match status" value="1"/>
</dbReference>
<evidence type="ECO:0000259" key="7">
    <source>
        <dbReference type="PROSITE" id="PS51006"/>
    </source>
</evidence>
<feature type="binding site" evidence="5">
    <location>
        <begin position="365"/>
        <end position="366"/>
    </location>
    <ligand>
        <name>S-methyl-5'-thioadenosine</name>
        <dbReference type="ChEBI" id="CHEBI:17509"/>
    </ligand>
</feature>
<feature type="active site" description="Proton acceptor" evidence="5 6">
    <location>
        <position position="383"/>
    </location>
</feature>
<keyword evidence="5" id="KW-1003">Cell membrane</keyword>
<evidence type="ECO:0000256" key="6">
    <source>
        <dbReference type="PROSITE-ProRule" id="PRU00354"/>
    </source>
</evidence>
<dbReference type="PANTHER" id="PTHR43317:SF1">
    <property type="entry name" value="THERMOSPERMINE SYNTHASE ACAULIS5"/>
    <property type="match status" value="1"/>
</dbReference>
<feature type="transmembrane region" description="Helical" evidence="5">
    <location>
        <begin position="150"/>
        <end position="172"/>
    </location>
</feature>
<dbReference type="Pfam" id="PF01564">
    <property type="entry name" value="Spermine_synth"/>
    <property type="match status" value="1"/>
</dbReference>
<dbReference type="InterPro" id="IPR036259">
    <property type="entry name" value="MFS_trans_sf"/>
</dbReference>
<keyword evidence="4 5" id="KW-0620">Polyamine biosynthesis</keyword>